<dbReference type="InterPro" id="IPR036465">
    <property type="entry name" value="vWFA_dom_sf"/>
</dbReference>
<dbReference type="ExpressionAtlas" id="A0A1D6LKK8">
    <property type="expression patterns" value="baseline and differential"/>
</dbReference>
<dbReference type="STRING" id="4577.A0A1D6LKK8"/>
<dbReference type="SUPFAM" id="SSF53300">
    <property type="entry name" value="vWA-like"/>
    <property type="match status" value="1"/>
</dbReference>
<dbReference type="PaxDb" id="4577-GRMZM2G124061_P01"/>
<dbReference type="eggNOG" id="ENOG502QTMS">
    <property type="taxonomic scope" value="Eukaryota"/>
</dbReference>
<gene>
    <name evidence="1" type="ORF">ZEAMMB73_Zm00001d036066</name>
</gene>
<organism evidence="1">
    <name type="scientific">Zea mays</name>
    <name type="common">Maize</name>
    <dbReference type="NCBI Taxonomy" id="4577"/>
    <lineage>
        <taxon>Eukaryota</taxon>
        <taxon>Viridiplantae</taxon>
        <taxon>Streptophyta</taxon>
        <taxon>Embryophyta</taxon>
        <taxon>Tracheophyta</taxon>
        <taxon>Spermatophyta</taxon>
        <taxon>Magnoliopsida</taxon>
        <taxon>Liliopsida</taxon>
        <taxon>Poales</taxon>
        <taxon>Poaceae</taxon>
        <taxon>PACMAD clade</taxon>
        <taxon>Panicoideae</taxon>
        <taxon>Andropogonodae</taxon>
        <taxon>Andropogoneae</taxon>
        <taxon>Tripsacinae</taxon>
        <taxon>Zea</taxon>
    </lineage>
</organism>
<dbReference type="SMR" id="A0A1D6LKK8"/>
<protein>
    <submittedName>
        <fullName evidence="1">Zinc finger (C3HC4-type RING finger) family protein</fullName>
    </submittedName>
</protein>
<dbReference type="Pfam" id="PF13768">
    <property type="entry name" value="VWA_3"/>
    <property type="match status" value="1"/>
</dbReference>
<dbReference type="FunCoup" id="A0A1D6LKK8">
    <property type="interactions" value="5"/>
</dbReference>
<dbReference type="InterPro" id="IPR002035">
    <property type="entry name" value="VWF_A"/>
</dbReference>
<dbReference type="AlphaFoldDB" id="A0A1D6LKK8"/>
<reference evidence="1" key="1">
    <citation type="submission" date="2015-12" db="EMBL/GenBank/DDBJ databases">
        <title>Update maize B73 reference genome by single molecule sequencing technologies.</title>
        <authorList>
            <consortium name="Maize Genome Sequencing Project"/>
            <person name="Ware D."/>
        </authorList>
    </citation>
    <scope>NUCLEOTIDE SEQUENCE</scope>
    <source>
        <tissue evidence="1">Seedling</tissue>
    </source>
</reference>
<accession>A0A1D6LKK8</accession>
<dbReference type="PROSITE" id="PS50234">
    <property type="entry name" value="VWFA"/>
    <property type="match status" value="1"/>
</dbReference>
<dbReference type="PANTHER" id="PTHR10579">
    <property type="entry name" value="CALCIUM-ACTIVATED CHLORIDE CHANNEL REGULATOR"/>
    <property type="match status" value="1"/>
</dbReference>
<dbReference type="SMART" id="SM00327">
    <property type="entry name" value="VWA"/>
    <property type="match status" value="1"/>
</dbReference>
<dbReference type="Gene3D" id="3.40.50.410">
    <property type="entry name" value="von Willebrand factor, type A domain"/>
    <property type="match status" value="1"/>
</dbReference>
<evidence type="ECO:0000313" key="1">
    <source>
        <dbReference type="EMBL" id="AQK80242.1"/>
    </source>
</evidence>
<dbReference type="InParanoid" id="A0A1D6LKK8"/>
<sequence length="665" mass="70866">MGIGIDGASTTESSSICGVGVSAHGGDSVGKHDGGTGVAGGGDRRGHAWWRETSLLIGSCSKQKKMEMLALVLTLLLSLSAATGAAAETVKVTTTPVFSHIPRLQASKDFQVLVRVEAPPALQQHRRVPVDLAVVLDVGASTGAGTARLDAVKKAVKFIIRQIHDDDRLAVVGPSNYRLLPGFLNTRDARWNAEKSVDQLEPRGEFTSGAGLEEAIKILEELPATASRSSRARFVILVTDRAVAEGSSRLFNKLPRESLSLPPVHTLGLGAAHDPRELLHIARESQGTYSFVDDQNTDGITGAIAVCLSGLKNVVAVGARVRLEAPVGSGVTIERIQSGGYTYSRTRPITTRDDKTYVEVAVGAIYAGEVKSFLVHLSVPALLPSTSTVVADGCYRQQLLTASVVGHYTNSDEEHAAAPASPSPTVTQAILYVQRPPPEALDVACGGTLHRVPVPVVMNHIARFGVLEMVATFVDTDIGRHSTVTAEMATKLRVQWEKFVQARQFWSGLDLGVLDDEVSRMVNILEEAASRSGSSTSLSAATAYVLSWLSSYQMQRPTAMGSPGSVAAAFVTVNMQLTLLQVRNDFDRFDTLLPRAPPQSPICVDPMPPPLFEMSGRGDDTYRVVNTAYPPGVLALVQASNLRRCDAAGVEVPLRTPLSRAGAFA</sequence>
<dbReference type="InterPro" id="IPR051266">
    <property type="entry name" value="CLCR"/>
</dbReference>
<name>A0A1D6LKK8_MAIZE</name>
<proteinExistence type="predicted"/>
<dbReference type="PANTHER" id="PTHR10579:SF102">
    <property type="entry name" value="EXPRESSED PROTEIN"/>
    <property type="match status" value="1"/>
</dbReference>
<dbReference type="EMBL" id="CM000782">
    <property type="protein sequence ID" value="AQK80242.1"/>
    <property type="molecule type" value="Genomic_DNA"/>
</dbReference>